<dbReference type="SUPFAM" id="SSF55205">
    <property type="entry name" value="EPT/RTPC-like"/>
    <property type="match status" value="1"/>
</dbReference>
<comment type="pathway">
    <text evidence="1 7">Metabolic intermediate biosynthesis; chorismate biosynthesis; chorismate from D-erythrose 4-phosphate and phosphoenolpyruvate: step 6/7.</text>
</comment>
<dbReference type="PROSITE" id="PS00104">
    <property type="entry name" value="EPSP_SYNTHASE_1"/>
    <property type="match status" value="1"/>
</dbReference>
<dbReference type="InterPro" id="IPR001986">
    <property type="entry name" value="Enolpyruvate_Tfrase_dom"/>
</dbReference>
<proteinExistence type="inferred from homology"/>
<dbReference type="PROSITE" id="PS00885">
    <property type="entry name" value="EPSP_SYNTHASE_2"/>
    <property type="match status" value="1"/>
</dbReference>
<reference evidence="9 10" key="1">
    <citation type="journal article" date="2021" name="Genome Biol. Evol.">
        <title>Complete Genome Sequencing of a Novel Gloeobacter Species from a Waterfall Cave in Mexico.</title>
        <authorList>
            <person name="Saw J.H."/>
            <person name="Cardona T."/>
            <person name="Montejano G."/>
        </authorList>
    </citation>
    <scope>NUCLEOTIDE SEQUENCE [LARGE SCALE GENOMIC DNA]</scope>
    <source>
        <strain evidence="9">MG652769</strain>
    </source>
</reference>
<evidence type="ECO:0000313" key="10">
    <source>
        <dbReference type="Proteomes" id="UP001054846"/>
    </source>
</evidence>
<comment type="subunit">
    <text evidence="7">Monomer.</text>
</comment>
<feature type="binding site" evidence="7">
    <location>
        <position position="23"/>
    </location>
    <ligand>
        <name>phosphoenolpyruvate</name>
        <dbReference type="ChEBI" id="CHEBI:58702"/>
    </ligand>
</feature>
<evidence type="ECO:0000313" key="9">
    <source>
        <dbReference type="EMBL" id="UFP96704.1"/>
    </source>
</evidence>
<feature type="binding site" evidence="7">
    <location>
        <position position="96"/>
    </location>
    <ligand>
        <name>phosphoenolpyruvate</name>
        <dbReference type="ChEBI" id="CHEBI:58702"/>
    </ligand>
</feature>
<gene>
    <name evidence="7 9" type="primary">aroA</name>
    <name evidence="9" type="ORF">ISF26_11040</name>
</gene>
<feature type="domain" description="Enolpyruvate transferase" evidence="8">
    <location>
        <begin position="8"/>
        <end position="426"/>
    </location>
</feature>
<dbReference type="InterPro" id="IPR036968">
    <property type="entry name" value="Enolpyruvate_Tfrase_sf"/>
</dbReference>
<evidence type="ECO:0000259" key="8">
    <source>
        <dbReference type="Pfam" id="PF00275"/>
    </source>
</evidence>
<feature type="binding site" evidence="7">
    <location>
        <position position="24"/>
    </location>
    <ligand>
        <name>3-phosphoshikimate</name>
        <dbReference type="ChEBI" id="CHEBI:145989"/>
    </ligand>
</feature>
<sequence>MGQAFSITPARRLSGEIAVAGDKSISHRALMLAALAEGESVIEGLLPGDDPRSTAACLRALGAEISGIDGPSVRVRGVGPGRLHEPADVLDMGNSGTTMRLMLGVLAGQPGLFCTLTGDRSLRSRPMLRVVSPLRQMGARIWGREEGGRAPLAVWGEQLKAIDFVSPVASAQVKSAVLLAGLLAEGLTSVSEPVRSRDHSERMLRAFGAEVLVDGTTAAVRGPARLRAQSLRVPGDISSAAFWLVAGSIVPDSELLLSGVGVNPTRTGILDALTAMGADIAVENRREVCGEPVADLRVRSAPLKACTIGGEWIPRLVDEIPVLAVAACCAAGKTVICDAAELRVKESDRLATMARELGRLGAHIEERPDGLVIEGGHPLVGAGVESHADHRVAMSLAVAGLVAAGTTKIADSDCATVSYPQFYEQLARVRQP</sequence>
<dbReference type="InterPro" id="IPR006264">
    <property type="entry name" value="EPSP_synthase"/>
</dbReference>
<feature type="binding site" evidence="7">
    <location>
        <position position="345"/>
    </location>
    <ligand>
        <name>3-phosphoshikimate</name>
        <dbReference type="ChEBI" id="CHEBI:145989"/>
    </ligand>
</feature>
<accession>A0ABY3PT59</accession>
<dbReference type="GO" id="GO:0003866">
    <property type="term" value="F:3-phosphoshikimate 1-carboxyvinyltransferase activity"/>
    <property type="evidence" value="ECO:0007669"/>
    <property type="project" value="UniProtKB-EC"/>
</dbReference>
<feature type="active site" description="Proton acceptor" evidence="7">
    <location>
        <position position="318"/>
    </location>
</feature>
<organism evidence="9 10">
    <name type="scientific">Gloeobacter morelensis MG652769</name>
    <dbReference type="NCBI Taxonomy" id="2781736"/>
    <lineage>
        <taxon>Bacteria</taxon>
        <taxon>Bacillati</taxon>
        <taxon>Cyanobacteriota</taxon>
        <taxon>Cyanophyceae</taxon>
        <taxon>Gloeobacterales</taxon>
        <taxon>Gloeobacteraceae</taxon>
        <taxon>Gloeobacter</taxon>
        <taxon>Gloeobacter morelensis</taxon>
    </lineage>
</organism>
<evidence type="ECO:0000256" key="1">
    <source>
        <dbReference type="ARBA" id="ARBA00004811"/>
    </source>
</evidence>
<feature type="binding site" evidence="7">
    <location>
        <position position="28"/>
    </location>
    <ligand>
        <name>3-phosphoshikimate</name>
        <dbReference type="ChEBI" id="CHEBI:145989"/>
    </ligand>
</feature>
<dbReference type="Proteomes" id="UP001054846">
    <property type="component" value="Chromosome"/>
</dbReference>
<name>A0ABY3PT59_9CYAN</name>
<evidence type="ECO:0000256" key="6">
    <source>
        <dbReference type="ARBA" id="ARBA00044633"/>
    </source>
</evidence>
<evidence type="ECO:0000256" key="5">
    <source>
        <dbReference type="ARBA" id="ARBA00023141"/>
    </source>
</evidence>
<evidence type="ECO:0000256" key="2">
    <source>
        <dbReference type="ARBA" id="ARBA00009948"/>
    </source>
</evidence>
<feature type="binding site" evidence="7">
    <location>
        <position position="318"/>
    </location>
    <ligand>
        <name>3-phosphoshikimate</name>
        <dbReference type="ChEBI" id="CHEBI:145989"/>
    </ligand>
</feature>
<comment type="caution">
    <text evidence="7">Lacks conserved residue(s) required for the propagation of feature annotation.</text>
</comment>
<evidence type="ECO:0000256" key="3">
    <source>
        <dbReference type="ARBA" id="ARBA00022605"/>
    </source>
</evidence>
<comment type="subcellular location">
    <subcellularLocation>
        <location evidence="7">Cytoplasm</location>
    </subcellularLocation>
</comment>
<dbReference type="HAMAP" id="MF_00210">
    <property type="entry name" value="EPSP_synth"/>
    <property type="match status" value="1"/>
</dbReference>
<dbReference type="CDD" id="cd01556">
    <property type="entry name" value="EPSP_synthase"/>
    <property type="match status" value="1"/>
</dbReference>
<dbReference type="NCBIfam" id="TIGR01356">
    <property type="entry name" value="aroA"/>
    <property type="match status" value="1"/>
</dbReference>
<feature type="binding site" evidence="7">
    <location>
        <position position="23"/>
    </location>
    <ligand>
        <name>3-phosphoshikimate</name>
        <dbReference type="ChEBI" id="CHEBI:145989"/>
    </ligand>
</feature>
<feature type="binding site" evidence="7">
    <location>
        <position position="349"/>
    </location>
    <ligand>
        <name>phosphoenolpyruvate</name>
        <dbReference type="ChEBI" id="CHEBI:58702"/>
    </ligand>
</feature>
<dbReference type="InterPro" id="IPR013792">
    <property type="entry name" value="RNA3'P_cycl/enolpyr_Trfase_a/b"/>
</dbReference>
<keyword evidence="7" id="KW-0963">Cytoplasm</keyword>
<dbReference type="PIRSF" id="PIRSF000505">
    <property type="entry name" value="EPSPS"/>
    <property type="match status" value="1"/>
</dbReference>
<keyword evidence="4 7" id="KW-0808">Transferase</keyword>
<dbReference type="InterPro" id="IPR023193">
    <property type="entry name" value="EPSP_synthase_CS"/>
</dbReference>
<dbReference type="PANTHER" id="PTHR21090">
    <property type="entry name" value="AROM/DEHYDROQUINATE SYNTHASE"/>
    <property type="match status" value="1"/>
</dbReference>
<dbReference type="Gene3D" id="3.65.10.10">
    <property type="entry name" value="Enolpyruvate transferase domain"/>
    <property type="match status" value="2"/>
</dbReference>
<keyword evidence="5 7" id="KW-0057">Aromatic amino acid biosynthesis</keyword>
<keyword evidence="3 7" id="KW-0028">Amino-acid biosynthesis</keyword>
<dbReference type="RefSeq" id="WP_230844018.1">
    <property type="nucleotide sequence ID" value="NZ_CP063845.1"/>
</dbReference>
<dbReference type="Pfam" id="PF00275">
    <property type="entry name" value="EPSP_synthase"/>
    <property type="match status" value="1"/>
</dbReference>
<feature type="binding site" evidence="7">
    <location>
        <position position="172"/>
    </location>
    <ligand>
        <name>phosphoenolpyruvate</name>
        <dbReference type="ChEBI" id="CHEBI:58702"/>
    </ligand>
</feature>
<keyword evidence="10" id="KW-1185">Reference proteome</keyword>
<dbReference type="EC" id="2.5.1.19" evidence="7"/>
<dbReference type="PANTHER" id="PTHR21090:SF5">
    <property type="entry name" value="PENTAFUNCTIONAL AROM POLYPEPTIDE"/>
    <property type="match status" value="1"/>
</dbReference>
<evidence type="ECO:0000256" key="4">
    <source>
        <dbReference type="ARBA" id="ARBA00022679"/>
    </source>
</evidence>
<feature type="binding site" evidence="7">
    <location>
        <position position="172"/>
    </location>
    <ligand>
        <name>3-phosphoshikimate</name>
        <dbReference type="ChEBI" id="CHEBI:145989"/>
    </ligand>
</feature>
<comment type="function">
    <text evidence="7">Catalyzes the transfer of the enolpyruvyl moiety of phosphoenolpyruvate (PEP) to the 5-hydroxyl of shikimate-3-phosphate (S3P) to produce enolpyruvyl shikimate-3-phosphate and inorganic phosphate.</text>
</comment>
<evidence type="ECO:0000256" key="7">
    <source>
        <dbReference type="HAMAP-Rule" id="MF_00210"/>
    </source>
</evidence>
<feature type="binding site" evidence="7">
    <location>
        <position position="391"/>
    </location>
    <ligand>
        <name>phosphoenolpyruvate</name>
        <dbReference type="ChEBI" id="CHEBI:58702"/>
    </ligand>
</feature>
<comment type="catalytic activity">
    <reaction evidence="6">
        <text>3-phosphoshikimate + phosphoenolpyruvate = 5-O-(1-carboxyvinyl)-3-phosphoshikimate + phosphate</text>
        <dbReference type="Rhea" id="RHEA:21256"/>
        <dbReference type="ChEBI" id="CHEBI:43474"/>
        <dbReference type="ChEBI" id="CHEBI:57701"/>
        <dbReference type="ChEBI" id="CHEBI:58702"/>
        <dbReference type="ChEBI" id="CHEBI:145989"/>
        <dbReference type="EC" id="2.5.1.19"/>
    </reaction>
    <physiologicalReaction direction="left-to-right" evidence="6">
        <dbReference type="Rhea" id="RHEA:21257"/>
    </physiologicalReaction>
</comment>
<dbReference type="EMBL" id="CP063845">
    <property type="protein sequence ID" value="UFP96704.1"/>
    <property type="molecule type" value="Genomic_DNA"/>
</dbReference>
<feature type="binding site" evidence="7">
    <location>
        <position position="170"/>
    </location>
    <ligand>
        <name>3-phosphoshikimate</name>
        <dbReference type="ChEBI" id="CHEBI:145989"/>
    </ligand>
</feature>
<comment type="similarity">
    <text evidence="2 7">Belongs to the EPSP synthase family.</text>
</comment>
<protein>
    <recommendedName>
        <fullName evidence="7">3-phosphoshikimate 1-carboxyvinyltransferase</fullName>
        <ecNumber evidence="7">2.5.1.19</ecNumber>
    </recommendedName>
    <alternativeName>
        <fullName evidence="7">5-enolpyruvylshikimate-3-phosphate synthase</fullName>
        <shortName evidence="7">EPSP synthase</shortName>
        <shortName evidence="7">EPSPS</shortName>
    </alternativeName>
</protein>
<feature type="binding site" evidence="7">
    <location>
        <position position="125"/>
    </location>
    <ligand>
        <name>phosphoenolpyruvate</name>
        <dbReference type="ChEBI" id="CHEBI:58702"/>
    </ligand>
</feature>